<comment type="catalytic activity">
    <reaction evidence="6">
        <text>ATP + H2O = ADP + phosphate + H(+)</text>
        <dbReference type="Rhea" id="RHEA:13065"/>
        <dbReference type="ChEBI" id="CHEBI:15377"/>
        <dbReference type="ChEBI" id="CHEBI:15378"/>
        <dbReference type="ChEBI" id="CHEBI:30616"/>
        <dbReference type="ChEBI" id="CHEBI:43474"/>
        <dbReference type="ChEBI" id="CHEBI:456216"/>
    </reaction>
</comment>
<dbReference type="InterPro" id="IPR003959">
    <property type="entry name" value="ATPase_AAA_core"/>
</dbReference>
<proteinExistence type="inferred from homology"/>
<dbReference type="Pfam" id="PF25568">
    <property type="entry name" value="AAA_lid_At3g28540"/>
    <property type="match status" value="1"/>
</dbReference>
<dbReference type="Pfam" id="PF00004">
    <property type="entry name" value="AAA"/>
    <property type="match status" value="1"/>
</dbReference>
<evidence type="ECO:0000259" key="10">
    <source>
        <dbReference type="SMART" id="SM00382"/>
    </source>
</evidence>
<dbReference type="Proteomes" id="UP001054252">
    <property type="component" value="Unassembled WGS sequence"/>
</dbReference>
<dbReference type="AlphaFoldDB" id="A0AAV5J833"/>
<gene>
    <name evidence="11" type="ORF">SLEP1_g20245</name>
</gene>
<keyword evidence="5" id="KW-0460">Magnesium</keyword>
<dbReference type="Gene3D" id="6.10.280.40">
    <property type="match status" value="1"/>
</dbReference>
<dbReference type="Pfam" id="PF14363">
    <property type="entry name" value="AAA_assoc"/>
    <property type="match status" value="1"/>
</dbReference>
<evidence type="ECO:0000256" key="1">
    <source>
        <dbReference type="ARBA" id="ARBA00001946"/>
    </source>
</evidence>
<keyword evidence="3" id="KW-0378">Hydrolase</keyword>
<dbReference type="InterPro" id="IPR025753">
    <property type="entry name" value="AAA_N_dom"/>
</dbReference>
<dbReference type="InterPro" id="IPR027417">
    <property type="entry name" value="P-loop_NTPase"/>
</dbReference>
<dbReference type="PANTHER" id="PTHR23070">
    <property type="entry name" value="BCS1 AAA-TYPE ATPASE"/>
    <property type="match status" value="1"/>
</dbReference>
<dbReference type="EMBL" id="BPVZ01000029">
    <property type="protein sequence ID" value="GKV08641.1"/>
    <property type="molecule type" value="Genomic_DNA"/>
</dbReference>
<dbReference type="CDD" id="cd19510">
    <property type="entry name" value="RecA-like_BCS1"/>
    <property type="match status" value="1"/>
</dbReference>
<evidence type="ECO:0000256" key="9">
    <source>
        <dbReference type="SAM" id="Phobius"/>
    </source>
</evidence>
<accession>A0AAV5J833</accession>
<keyword evidence="9" id="KW-0472">Membrane</keyword>
<sequence length="463" mass="53588">MTPPELYAFLASTIGSLMLFWPFFRPYLPYSLQSFIQSYCQRWVGSLSPYVHVTFHEFIGERLMRNEAHSAIQNYLSSSSSMHAKRLRAEMTKNKQSLILSMDDYEEITDEFEGAKLWWYSGKSISNKQQPFSLYPFTDEKRHYKLTFHKQHRDLIIGPYLDHVLKEGKEIEIRKRQRKMYMNHDGMWSSVVFEHPTTFETLAMEPEKKQEIMEDLISFSKAEELYARIGKAWKRGYLLYGPPGTGKSSMIAAMANLLNYDIYELELTGVKDNTELRRLLMDVSNKSVMVIEDIDCSLNLTNRRKTIREEEEEEMKDPKQNPLKDERDSKSSRVTLSGLLNSIDGLWSAYGGERIIVFTTNHVEKLDPALIRDGRMDKYIEMSYCGFEGFKVLANRYLKLESHHLFSRVGELLQEAQMTPAKVAGHLMPKTISGDAEICLESLIKALELVKETAGLKAEKEAK</sequence>
<keyword evidence="7" id="KW-0547">Nucleotide-binding</keyword>
<comment type="caution">
    <text evidence="11">The sequence shown here is derived from an EMBL/GenBank/DDBJ whole genome shotgun (WGS) entry which is preliminary data.</text>
</comment>
<evidence type="ECO:0000256" key="6">
    <source>
        <dbReference type="ARBA" id="ARBA00049360"/>
    </source>
</evidence>
<evidence type="ECO:0000313" key="11">
    <source>
        <dbReference type="EMBL" id="GKV08641.1"/>
    </source>
</evidence>
<evidence type="ECO:0000256" key="5">
    <source>
        <dbReference type="ARBA" id="ARBA00022842"/>
    </source>
</evidence>
<dbReference type="InterPro" id="IPR050747">
    <property type="entry name" value="Mitochondrial_chaperone_BCS1"/>
</dbReference>
<evidence type="ECO:0000256" key="2">
    <source>
        <dbReference type="ARBA" id="ARBA00007448"/>
    </source>
</evidence>
<dbReference type="PROSITE" id="PS00674">
    <property type="entry name" value="AAA"/>
    <property type="match status" value="1"/>
</dbReference>
<dbReference type="SMART" id="SM00382">
    <property type="entry name" value="AAA"/>
    <property type="match status" value="1"/>
</dbReference>
<keyword evidence="9" id="KW-0812">Transmembrane</keyword>
<dbReference type="GO" id="GO:0006950">
    <property type="term" value="P:response to stress"/>
    <property type="evidence" value="ECO:0007669"/>
    <property type="project" value="UniProtKB-ARBA"/>
</dbReference>
<feature type="compositionally biased region" description="Basic and acidic residues" evidence="8">
    <location>
        <begin position="316"/>
        <end position="330"/>
    </location>
</feature>
<name>A0AAV5J833_9ROSI</name>
<dbReference type="InterPro" id="IPR003960">
    <property type="entry name" value="ATPase_AAA_CS"/>
</dbReference>
<dbReference type="GO" id="GO:0016887">
    <property type="term" value="F:ATP hydrolysis activity"/>
    <property type="evidence" value="ECO:0007669"/>
    <property type="project" value="InterPro"/>
</dbReference>
<feature type="transmembrane region" description="Helical" evidence="9">
    <location>
        <begin position="6"/>
        <end position="24"/>
    </location>
</feature>
<dbReference type="InterPro" id="IPR003593">
    <property type="entry name" value="AAA+_ATPase"/>
</dbReference>
<evidence type="ECO:0000256" key="3">
    <source>
        <dbReference type="ARBA" id="ARBA00022801"/>
    </source>
</evidence>
<keyword evidence="12" id="KW-1185">Reference proteome</keyword>
<dbReference type="SUPFAM" id="SSF52540">
    <property type="entry name" value="P-loop containing nucleoside triphosphate hydrolases"/>
    <property type="match status" value="1"/>
</dbReference>
<keyword evidence="4 7" id="KW-0067">ATP-binding</keyword>
<feature type="domain" description="AAA+ ATPase" evidence="10">
    <location>
        <begin position="233"/>
        <end position="386"/>
    </location>
</feature>
<dbReference type="Gene3D" id="3.40.50.300">
    <property type="entry name" value="P-loop containing nucleotide triphosphate hydrolases"/>
    <property type="match status" value="1"/>
</dbReference>
<comment type="similarity">
    <text evidence="2">Belongs to the AAA ATPase family. BCS1 subfamily.</text>
</comment>
<dbReference type="InterPro" id="IPR058017">
    <property type="entry name" value="At3g28540-like_C"/>
</dbReference>
<feature type="region of interest" description="Disordered" evidence="8">
    <location>
        <begin position="308"/>
        <end position="330"/>
    </location>
</feature>
<evidence type="ECO:0000256" key="7">
    <source>
        <dbReference type="RuleBase" id="RU003651"/>
    </source>
</evidence>
<dbReference type="GO" id="GO:0005524">
    <property type="term" value="F:ATP binding"/>
    <property type="evidence" value="ECO:0007669"/>
    <property type="project" value="UniProtKB-KW"/>
</dbReference>
<reference evidence="11 12" key="1">
    <citation type="journal article" date="2021" name="Commun. Biol.">
        <title>The genome of Shorea leprosula (Dipterocarpaceae) highlights the ecological relevance of drought in aseasonal tropical rainforests.</title>
        <authorList>
            <person name="Ng K.K.S."/>
            <person name="Kobayashi M.J."/>
            <person name="Fawcett J.A."/>
            <person name="Hatakeyama M."/>
            <person name="Paape T."/>
            <person name="Ng C.H."/>
            <person name="Ang C.C."/>
            <person name="Tnah L.H."/>
            <person name="Lee C.T."/>
            <person name="Nishiyama T."/>
            <person name="Sese J."/>
            <person name="O'Brien M.J."/>
            <person name="Copetti D."/>
            <person name="Mohd Noor M.I."/>
            <person name="Ong R.C."/>
            <person name="Putra M."/>
            <person name="Sireger I.Z."/>
            <person name="Indrioko S."/>
            <person name="Kosugi Y."/>
            <person name="Izuno A."/>
            <person name="Isagi Y."/>
            <person name="Lee S.L."/>
            <person name="Shimizu K.K."/>
        </authorList>
    </citation>
    <scope>NUCLEOTIDE SEQUENCE [LARGE SCALE GENOMIC DNA]</scope>
    <source>
        <strain evidence="11">214</strain>
    </source>
</reference>
<organism evidence="11 12">
    <name type="scientific">Rubroshorea leprosula</name>
    <dbReference type="NCBI Taxonomy" id="152421"/>
    <lineage>
        <taxon>Eukaryota</taxon>
        <taxon>Viridiplantae</taxon>
        <taxon>Streptophyta</taxon>
        <taxon>Embryophyta</taxon>
        <taxon>Tracheophyta</taxon>
        <taxon>Spermatophyta</taxon>
        <taxon>Magnoliopsida</taxon>
        <taxon>eudicotyledons</taxon>
        <taxon>Gunneridae</taxon>
        <taxon>Pentapetalae</taxon>
        <taxon>rosids</taxon>
        <taxon>malvids</taxon>
        <taxon>Malvales</taxon>
        <taxon>Dipterocarpaceae</taxon>
        <taxon>Rubroshorea</taxon>
    </lineage>
</organism>
<evidence type="ECO:0000256" key="8">
    <source>
        <dbReference type="SAM" id="MobiDB-lite"/>
    </source>
</evidence>
<comment type="cofactor">
    <cofactor evidence="1">
        <name>Mg(2+)</name>
        <dbReference type="ChEBI" id="CHEBI:18420"/>
    </cofactor>
</comment>
<protein>
    <recommendedName>
        <fullName evidence="10">AAA+ ATPase domain-containing protein</fullName>
    </recommendedName>
</protein>
<keyword evidence="9" id="KW-1133">Transmembrane helix</keyword>
<evidence type="ECO:0000313" key="12">
    <source>
        <dbReference type="Proteomes" id="UP001054252"/>
    </source>
</evidence>
<evidence type="ECO:0000256" key="4">
    <source>
        <dbReference type="ARBA" id="ARBA00022840"/>
    </source>
</evidence>